<keyword evidence="4" id="KW-1185">Reference proteome</keyword>
<dbReference type="InterPro" id="IPR029767">
    <property type="entry name" value="WecB-like"/>
</dbReference>
<name>L0FYN3_ECHVK</name>
<sequence>MLQITLIAGARPNFMKIAPLIHAIHDLQHAGHALKYRLVHTGQHYDHKMSGDFFEQLEIPDPDVNLGAGGGTQAEQTAAIMIGFEKELIANRPDVVLVVGDVTSTLACSITAKKLQVPVVHVEGGIRSGDMSMPEEINRIVTDSITDHFFTTSELANENLRKVGVDAQRIHFVGNTMIDTLLKQQPRFQKPQGELFDALEKNGYFVLTLHRPANVDEEVKLKATMEAILAGTGECPVLFPVHPRTAKILKNLGIKHPRLHYLEPLSYLSFNFLVQHAKGVITDSGGITEEASVMNVPCLTLRDNTERPETIHQGTNELVGTSPERLKPFLERILAGNWKQYQGISLWDGHAAERIIKVLYEIYGKVSR</sequence>
<dbReference type="KEGG" id="evi:Echvi_1489"/>
<dbReference type="PANTHER" id="PTHR43174">
    <property type="entry name" value="UDP-N-ACETYLGLUCOSAMINE 2-EPIMERASE"/>
    <property type="match status" value="1"/>
</dbReference>
<dbReference type="GO" id="GO:0016853">
    <property type="term" value="F:isomerase activity"/>
    <property type="evidence" value="ECO:0007669"/>
    <property type="project" value="UniProtKB-KW"/>
</dbReference>
<evidence type="ECO:0000313" key="3">
    <source>
        <dbReference type="EMBL" id="AGA77755.1"/>
    </source>
</evidence>
<accession>L0FYN3</accession>
<dbReference type="InterPro" id="IPR003331">
    <property type="entry name" value="UDP_GlcNAc_Epimerase_2_dom"/>
</dbReference>
<dbReference type="STRING" id="926556.Echvi_1489"/>
<dbReference type="Pfam" id="PF02350">
    <property type="entry name" value="Epimerase_2"/>
    <property type="match status" value="1"/>
</dbReference>
<gene>
    <name evidence="3" type="ordered locus">Echvi_1489</name>
</gene>
<organism evidence="3 4">
    <name type="scientific">Echinicola vietnamensis (strain DSM 17526 / LMG 23754 / KMM 6221)</name>
    <dbReference type="NCBI Taxonomy" id="926556"/>
    <lineage>
        <taxon>Bacteria</taxon>
        <taxon>Pseudomonadati</taxon>
        <taxon>Bacteroidota</taxon>
        <taxon>Cytophagia</taxon>
        <taxon>Cytophagales</taxon>
        <taxon>Cyclobacteriaceae</taxon>
        <taxon>Echinicola</taxon>
    </lineage>
</organism>
<dbReference type="Proteomes" id="UP000010796">
    <property type="component" value="Chromosome"/>
</dbReference>
<evidence type="ECO:0000259" key="2">
    <source>
        <dbReference type="Pfam" id="PF02350"/>
    </source>
</evidence>
<dbReference type="Gene3D" id="3.40.50.2000">
    <property type="entry name" value="Glycogen Phosphorylase B"/>
    <property type="match status" value="2"/>
</dbReference>
<comment type="similarity">
    <text evidence="1">Belongs to the UDP-N-acetylglucosamine 2-epimerase family.</text>
</comment>
<dbReference type="EMBL" id="CP003346">
    <property type="protein sequence ID" value="AGA77755.1"/>
    <property type="molecule type" value="Genomic_DNA"/>
</dbReference>
<proteinExistence type="inferred from homology"/>
<dbReference type="eggNOG" id="COG0381">
    <property type="taxonomic scope" value="Bacteria"/>
</dbReference>
<evidence type="ECO:0000256" key="1">
    <source>
        <dbReference type="RuleBase" id="RU003513"/>
    </source>
</evidence>
<dbReference type="SUPFAM" id="SSF53756">
    <property type="entry name" value="UDP-Glycosyltransferase/glycogen phosphorylase"/>
    <property type="match status" value="1"/>
</dbReference>
<reference evidence="4" key="1">
    <citation type="submission" date="2012-02" db="EMBL/GenBank/DDBJ databases">
        <title>The complete genome of Echinicola vietnamensis DSM 17526.</title>
        <authorList>
            <person name="Lucas S."/>
            <person name="Copeland A."/>
            <person name="Lapidus A."/>
            <person name="Glavina del Rio T."/>
            <person name="Dalin E."/>
            <person name="Tice H."/>
            <person name="Bruce D."/>
            <person name="Goodwin L."/>
            <person name="Pitluck S."/>
            <person name="Peters L."/>
            <person name="Ovchinnikova G."/>
            <person name="Teshima H."/>
            <person name="Kyrpides N."/>
            <person name="Mavromatis K."/>
            <person name="Ivanova N."/>
            <person name="Brettin T."/>
            <person name="Detter J.C."/>
            <person name="Han C."/>
            <person name="Larimer F."/>
            <person name="Land M."/>
            <person name="Hauser L."/>
            <person name="Markowitz V."/>
            <person name="Cheng J.-F."/>
            <person name="Hugenholtz P."/>
            <person name="Woyke T."/>
            <person name="Wu D."/>
            <person name="Brambilla E."/>
            <person name="Klenk H.-P."/>
            <person name="Eisen J.A."/>
        </authorList>
    </citation>
    <scope>NUCLEOTIDE SEQUENCE [LARGE SCALE GENOMIC DNA]</scope>
    <source>
        <strain evidence="4">DSM 17526 / LMG 23754 / KMM 6221</strain>
    </source>
</reference>
<dbReference type="CDD" id="cd03786">
    <property type="entry name" value="GTB_UDP-GlcNAc_2-Epimerase"/>
    <property type="match status" value="1"/>
</dbReference>
<dbReference type="PANTHER" id="PTHR43174:SF1">
    <property type="entry name" value="UDP-N-ACETYLGLUCOSAMINE 2-EPIMERASE"/>
    <property type="match status" value="1"/>
</dbReference>
<keyword evidence="1" id="KW-0413">Isomerase</keyword>
<dbReference type="NCBIfam" id="TIGR00236">
    <property type="entry name" value="wecB"/>
    <property type="match status" value="1"/>
</dbReference>
<dbReference type="PATRIC" id="fig|926556.3.peg.1579"/>
<evidence type="ECO:0000313" key="4">
    <source>
        <dbReference type="Proteomes" id="UP000010796"/>
    </source>
</evidence>
<protein>
    <submittedName>
        <fullName evidence="3">UDP-N-acetylglucosamine 2-epimerase</fullName>
    </submittedName>
</protein>
<dbReference type="AlphaFoldDB" id="L0FYN3"/>
<feature type="domain" description="UDP-N-acetylglucosamine 2-epimerase" evidence="2">
    <location>
        <begin position="33"/>
        <end position="359"/>
    </location>
</feature>
<dbReference type="HOGENOM" id="CLU_041674_0_1_10"/>
<dbReference type="OrthoDB" id="9803238at2"/>
<dbReference type="RefSeq" id="WP_015265318.1">
    <property type="nucleotide sequence ID" value="NC_019904.1"/>
</dbReference>